<evidence type="ECO:0000256" key="2">
    <source>
        <dbReference type="ARBA" id="ARBA00004922"/>
    </source>
</evidence>
<evidence type="ECO:0000313" key="13">
    <source>
        <dbReference type="EMBL" id="PHH71691.1"/>
    </source>
</evidence>
<dbReference type="EC" id="2.4.1.142" evidence="3"/>
<organism evidence="13 14">
    <name type="scientific">Ophiocordyceps camponoti-rufipedis</name>
    <dbReference type="NCBI Taxonomy" id="2004952"/>
    <lineage>
        <taxon>Eukaryota</taxon>
        <taxon>Fungi</taxon>
        <taxon>Dikarya</taxon>
        <taxon>Ascomycota</taxon>
        <taxon>Pezizomycotina</taxon>
        <taxon>Sordariomycetes</taxon>
        <taxon>Hypocreomycetidae</taxon>
        <taxon>Hypocreales</taxon>
        <taxon>Ophiocordycipitaceae</taxon>
        <taxon>Ophiocordyceps</taxon>
    </lineage>
</organism>
<evidence type="ECO:0000256" key="6">
    <source>
        <dbReference type="ARBA" id="ARBA00022679"/>
    </source>
</evidence>
<keyword evidence="14" id="KW-1185">Reference proteome</keyword>
<keyword evidence="5" id="KW-0328">Glycosyltransferase</keyword>
<dbReference type="OrthoDB" id="614844at2759"/>
<keyword evidence="10" id="KW-0472">Membrane</keyword>
<feature type="compositionally biased region" description="Polar residues" evidence="12">
    <location>
        <begin position="214"/>
        <end position="224"/>
    </location>
</feature>
<comment type="pathway">
    <text evidence="2">Protein modification; protein glycosylation.</text>
</comment>
<comment type="subcellular location">
    <subcellularLocation>
        <location evidence="1">Endoplasmic reticulum membrane</location>
        <topology evidence="1">Single-pass membrane protein</topology>
    </subcellularLocation>
</comment>
<evidence type="ECO:0000256" key="9">
    <source>
        <dbReference type="ARBA" id="ARBA00022989"/>
    </source>
</evidence>
<keyword evidence="9" id="KW-1133">Transmembrane helix</keyword>
<sequence length="702" mass="77590">MRDFLLEFIDCALTPIPVMNYMLVIDDQYLSLAKAKLRSADFQDWTWPYSSLDLSFCKEMQLKDAVDCHEFNNLDHISSCFTFPEEILVDFKVVLLPSSYAHATVTPIPARVASNQSGLVWPNASTLLQSFVGTLMREPEVDMWTAMLGLWAICVYGKYELDGEVLSGWDDPMASEWFKDVLKLVEGHQSECKPPRPDCATVSATPLHRRSSHHLNTSQAPSNTHDPTAMAALVASVVAGALFTVALGCALGLASRLIPSRYRPSPDAPQHVQVLVLGDLGRSPRMQYHALSLASHGYHVDLVAYKETARHPGLIGNARVSMYALSPQPECIAWGTLPLFVNLVAKVVHQFCTLFYTLTYRTPPARCIVIQVREPPFVLWPLLSRLQNPPSIPTFHVALLVALLRGSKLVVDWHNYGYSILAQKPLYRPLVPLYRCYELGLGRFLGHVNLTVTDAMARQLRSRLRGPVHTLHDRPAETFRPEPSAERRLAFLSALPETEGQARDIVDGNVRLLVSSTSWTPDEDFGILLDALESYANPDADSAAEPPSPILAIITGKGPGREVYLERIKRLQDGGRLPGIRILTAWLSTRDYASLLASADLGVSLHKSSSGVDLPMKVVDMFGAGLPVAAYSAFESFGELVREGVNGCGFETSDQLAEILVRLFSAAGQRELAALRQGAIKEGAIRWNDEWDRVVAPLMESI</sequence>
<evidence type="ECO:0000256" key="4">
    <source>
        <dbReference type="ARBA" id="ARBA00015841"/>
    </source>
</evidence>
<evidence type="ECO:0000256" key="8">
    <source>
        <dbReference type="ARBA" id="ARBA00022824"/>
    </source>
</evidence>
<evidence type="ECO:0000256" key="1">
    <source>
        <dbReference type="ARBA" id="ARBA00004389"/>
    </source>
</evidence>
<feature type="region of interest" description="Disordered" evidence="12">
    <location>
        <begin position="193"/>
        <end position="224"/>
    </location>
</feature>
<dbReference type="FunFam" id="3.40.50.2000:FF:000162">
    <property type="entry name" value="Beta-1,4-mannosyltransferase (Alg1), putative"/>
    <property type="match status" value="1"/>
</dbReference>
<evidence type="ECO:0000256" key="7">
    <source>
        <dbReference type="ARBA" id="ARBA00022692"/>
    </source>
</evidence>
<dbReference type="AlphaFoldDB" id="A0A2C5YXP4"/>
<dbReference type="STRING" id="2004952.A0A2C5YXP4"/>
<reference evidence="13 14" key="1">
    <citation type="submission" date="2017-06" db="EMBL/GenBank/DDBJ databases">
        <title>Ant-infecting Ophiocordyceps genomes reveal a high diversity of potential behavioral manipulation genes and a possible major role for enterotoxins.</title>
        <authorList>
            <person name="De Bekker C."/>
            <person name="Evans H.C."/>
            <person name="Brachmann A."/>
            <person name="Hughes D.P."/>
        </authorList>
    </citation>
    <scope>NUCLEOTIDE SEQUENCE [LARGE SCALE GENOMIC DNA]</scope>
    <source>
        <strain evidence="13 14">Map16</strain>
    </source>
</reference>
<comment type="function">
    <text evidence="11">Participates in the formation of the lipid-linked precursor oligosaccharide for N-glycosylation. Involved in assembling the dolichol-pyrophosphate-GlcNAc(2)-Man(5) intermediate on the cytoplasmic surface of the ER.</text>
</comment>
<name>A0A2C5YXP4_9HYPO</name>
<keyword evidence="8" id="KW-0256">Endoplasmic reticulum</keyword>
<evidence type="ECO:0000256" key="11">
    <source>
        <dbReference type="ARBA" id="ARBA00024899"/>
    </source>
</evidence>
<dbReference type="GO" id="GO:0005789">
    <property type="term" value="C:endoplasmic reticulum membrane"/>
    <property type="evidence" value="ECO:0007669"/>
    <property type="project" value="UniProtKB-SubCell"/>
</dbReference>
<evidence type="ECO:0000256" key="3">
    <source>
        <dbReference type="ARBA" id="ARBA00012611"/>
    </source>
</evidence>
<dbReference type="EMBL" id="NJES01000486">
    <property type="protein sequence ID" value="PHH71691.1"/>
    <property type="molecule type" value="Genomic_DNA"/>
</dbReference>
<protein>
    <recommendedName>
        <fullName evidence="4">Chitobiosyldiphosphodolichol beta-mannosyltransferase</fullName>
        <ecNumber evidence="3">2.4.1.142</ecNumber>
    </recommendedName>
</protein>
<proteinExistence type="predicted"/>
<comment type="caution">
    <text evidence="13">The sequence shown here is derived from an EMBL/GenBank/DDBJ whole genome shotgun (WGS) entry which is preliminary data.</text>
</comment>
<accession>A0A2C5YXP4</accession>
<dbReference type="Proteomes" id="UP000226431">
    <property type="component" value="Unassembled WGS sequence"/>
</dbReference>
<evidence type="ECO:0000313" key="14">
    <source>
        <dbReference type="Proteomes" id="UP000226431"/>
    </source>
</evidence>
<dbReference type="PANTHER" id="PTHR13036">
    <property type="entry name" value="BETA1,4 MANNOSYLTRANSFERASE"/>
    <property type="match status" value="1"/>
</dbReference>
<dbReference type="Gene3D" id="3.40.50.2000">
    <property type="entry name" value="Glycogen Phosphorylase B"/>
    <property type="match status" value="1"/>
</dbReference>
<dbReference type="GO" id="GO:0004578">
    <property type="term" value="F:chitobiosyldiphosphodolichol beta-mannosyltransferase activity"/>
    <property type="evidence" value="ECO:0007669"/>
    <property type="project" value="UniProtKB-EC"/>
</dbReference>
<dbReference type="InterPro" id="IPR026051">
    <property type="entry name" value="ALG1-like"/>
</dbReference>
<keyword evidence="7" id="KW-0812">Transmembrane</keyword>
<evidence type="ECO:0000256" key="10">
    <source>
        <dbReference type="ARBA" id="ARBA00023136"/>
    </source>
</evidence>
<dbReference type="PANTHER" id="PTHR13036:SF0">
    <property type="entry name" value="CHITOBIOSYLDIPHOSPHODOLICHOL BETA-MANNOSYLTRANSFERASE"/>
    <property type="match status" value="1"/>
</dbReference>
<evidence type="ECO:0000256" key="5">
    <source>
        <dbReference type="ARBA" id="ARBA00022676"/>
    </source>
</evidence>
<keyword evidence="6" id="KW-0808">Transferase</keyword>
<dbReference type="SUPFAM" id="SSF53756">
    <property type="entry name" value="UDP-Glycosyltransferase/glycogen phosphorylase"/>
    <property type="match status" value="1"/>
</dbReference>
<evidence type="ECO:0000256" key="12">
    <source>
        <dbReference type="SAM" id="MobiDB-lite"/>
    </source>
</evidence>
<gene>
    <name evidence="13" type="ORF">CDD80_5067</name>
</gene>